<protein>
    <submittedName>
        <fullName evidence="2">Uncharacterized protein</fullName>
    </submittedName>
</protein>
<feature type="transmembrane region" description="Helical" evidence="1">
    <location>
        <begin position="156"/>
        <end position="178"/>
    </location>
</feature>
<keyword evidence="1" id="KW-0812">Transmembrane</keyword>
<organism evidence="2 3">
    <name type="scientific">Brachyspira hampsonii</name>
    <dbReference type="NCBI Taxonomy" id="1287055"/>
    <lineage>
        <taxon>Bacteria</taxon>
        <taxon>Pseudomonadati</taxon>
        <taxon>Spirochaetota</taxon>
        <taxon>Spirochaetia</taxon>
        <taxon>Brachyspirales</taxon>
        <taxon>Brachyspiraceae</taxon>
        <taxon>Brachyspira</taxon>
    </lineage>
</organism>
<name>A0A1E5NBY9_9SPIR</name>
<accession>A0A1E5NBY9</accession>
<dbReference type="RefSeq" id="WP_069726987.1">
    <property type="nucleotide sequence ID" value="NZ_MDCO01000012.1"/>
</dbReference>
<dbReference type="Proteomes" id="UP000095247">
    <property type="component" value="Unassembled WGS sequence"/>
</dbReference>
<reference evidence="2 3" key="1">
    <citation type="submission" date="2016-08" db="EMBL/GenBank/DDBJ databases">
        <title>Characterization and recognition of Brachyspira hampsonii sp. nov., a novel intestinal spirochete that is pathogenic to pigs.</title>
        <authorList>
            <person name="Mirajkar N."/>
            <person name="La T."/>
            <person name="Phillips N."/>
            <person name="Hampson D."/>
            <person name="Gebhart C."/>
        </authorList>
    </citation>
    <scope>NUCLEOTIDE SEQUENCE [LARGE SCALE GENOMIC DNA]</scope>
    <source>
        <strain evidence="2 3">P280/1</strain>
    </source>
</reference>
<feature type="transmembrane region" description="Helical" evidence="1">
    <location>
        <begin position="93"/>
        <end position="117"/>
    </location>
</feature>
<evidence type="ECO:0000313" key="3">
    <source>
        <dbReference type="Proteomes" id="UP000095247"/>
    </source>
</evidence>
<comment type="caution">
    <text evidence="2">The sequence shown here is derived from an EMBL/GenBank/DDBJ whole genome shotgun (WGS) entry which is preliminary data.</text>
</comment>
<dbReference type="AlphaFoldDB" id="A0A1E5NBY9"/>
<dbReference type="EMBL" id="MDCO01000012">
    <property type="protein sequence ID" value="OEJ13676.1"/>
    <property type="molecule type" value="Genomic_DNA"/>
</dbReference>
<keyword evidence="1" id="KW-0472">Membrane</keyword>
<feature type="transmembrane region" description="Helical" evidence="1">
    <location>
        <begin position="5"/>
        <end position="21"/>
    </location>
</feature>
<gene>
    <name evidence="2" type="ORF">BFL38_02700</name>
</gene>
<keyword evidence="1" id="KW-1133">Transmembrane helix</keyword>
<evidence type="ECO:0000256" key="1">
    <source>
        <dbReference type="SAM" id="Phobius"/>
    </source>
</evidence>
<evidence type="ECO:0000313" key="2">
    <source>
        <dbReference type="EMBL" id="OEJ13676.1"/>
    </source>
</evidence>
<sequence length="190" mass="22174">MKISVLAVILIIISFIFYNEMTKHHSNISSIIEESNNEENNIYNGNYIVSDNDIILENSYYFDNSIETKEIRRRWNRDRYHYDADFGEDSEDLFSRLVIIFFIGCAIIGILAEMLFFKNYSYKFYLIAFAVILIVSLAVIYKIHGNMAIFNMNGSIESMIELLAFFSGGILSFIALRISKYLRDNDKKNE</sequence>
<proteinExistence type="predicted"/>
<feature type="transmembrane region" description="Helical" evidence="1">
    <location>
        <begin position="124"/>
        <end position="144"/>
    </location>
</feature>